<dbReference type="EMBL" id="JWZX01002069">
    <property type="protein sequence ID" value="KOO31186.1"/>
    <property type="molecule type" value="Genomic_DNA"/>
</dbReference>
<dbReference type="PANTHER" id="PTHR24201">
    <property type="entry name" value="ANK_REP_REGION DOMAIN-CONTAINING PROTEIN"/>
    <property type="match status" value="1"/>
</dbReference>
<dbReference type="SUPFAM" id="SSF48403">
    <property type="entry name" value="Ankyrin repeat"/>
    <property type="match status" value="1"/>
</dbReference>
<dbReference type="PROSITE" id="PS50088">
    <property type="entry name" value="ANK_REPEAT"/>
    <property type="match status" value="3"/>
</dbReference>
<evidence type="ECO:0000256" key="4">
    <source>
        <dbReference type="SAM" id="Coils"/>
    </source>
</evidence>
<feature type="repeat" description="ANK" evidence="3">
    <location>
        <begin position="126"/>
        <end position="158"/>
    </location>
</feature>
<comment type="caution">
    <text evidence="5">The sequence shown here is derived from an EMBL/GenBank/DDBJ whole genome shotgun (WGS) entry which is preliminary data.</text>
</comment>
<accession>A0A0M0JX03</accession>
<feature type="coiled-coil region" evidence="4">
    <location>
        <begin position="338"/>
        <end position="372"/>
    </location>
</feature>
<keyword evidence="2 3" id="KW-0040">ANK repeat</keyword>
<evidence type="ECO:0000313" key="5">
    <source>
        <dbReference type="EMBL" id="KOO31186.1"/>
    </source>
</evidence>
<dbReference type="PANTHER" id="PTHR24201:SF15">
    <property type="entry name" value="ANKYRIN REPEAT DOMAIN-CONTAINING PROTEIN 66"/>
    <property type="match status" value="1"/>
</dbReference>
<sequence>MFSNPSMFGTSLFGSATGDPEKHAQLLALITEGRSSYEIATACQGVKAATINLVPKDGVAPPLLHAAAAANAADSVQALLTAKADVNLGDTSGATALFIAAKNDAVNVLEKLMVVPHVDLNKPRKSGATPVYVATQNNALGCLRALLDAGADPDASKEGGFTPSSVACLRGNEECLSLLVEAGASVDRASSVADRFTPLHLAANGGLDSILKILLEAGASIRLRDSQGKTAKELSKAAGHTVCTAMLTAAEGGERREEVLAQQEQLVQDLRQMPPGAHADSRATRPPEQVREALEVPATTLEALSTALASLSSEMMIGQVAADLQSAASLLTQAVLPARRLGEQLASLDEEAASLEAASRDASRRLQQAQQHVLESPDDEAAVGAREAMRKRYAGALSALQDKYEERQRYGQKLASAYERVASTAPSLMPATPAADGATVDTKGLTEAAAKALPVLKRASNDVGEAHRATLAAMGTLQACLARELELLARVRQPLLDAKQSCTVAVQLAATQLSTEPPIAGELAQLTLLIGQVKGKQHALEASRAALLEAKAAPSARSLSNPLIVEYYPEAAPTIPPESDDPDTAAAMALSTVLTALSAAATLVPGAELSTLEPPLVLLPRVFLASAAVATPVEARLFESAEGGCTLLPLADGAAGGVGGGGSVTEVYENLGRLLGYAAARGQKVHTALVTKRQAALSALRAGVASQLGGEGALAAMAPHELAVKMLGAALPEFLPGLGDDGEAPTGSGLVFDRADWEADEMRISYAQWLRAWDQTLSPPQRCAVLLRVFGAVSGGALRVRMCVLPSALESPLFVPEGGQLYLPMACSLDEFTTRMHPAALTL</sequence>
<evidence type="ECO:0000256" key="1">
    <source>
        <dbReference type="ARBA" id="ARBA00022737"/>
    </source>
</evidence>
<dbReference type="InterPro" id="IPR036770">
    <property type="entry name" value="Ankyrin_rpt-contain_sf"/>
</dbReference>
<dbReference type="SMART" id="SM00248">
    <property type="entry name" value="ANK"/>
    <property type="match status" value="5"/>
</dbReference>
<evidence type="ECO:0000256" key="3">
    <source>
        <dbReference type="PROSITE-ProRule" id="PRU00023"/>
    </source>
</evidence>
<dbReference type="OrthoDB" id="5402602at2759"/>
<dbReference type="AlphaFoldDB" id="A0A0M0JX03"/>
<keyword evidence="6" id="KW-1185">Reference proteome</keyword>
<protein>
    <submittedName>
        <fullName evidence="5">Ankyrin repeat domain protein</fullName>
    </submittedName>
</protein>
<feature type="repeat" description="ANK" evidence="3">
    <location>
        <begin position="194"/>
        <end position="226"/>
    </location>
</feature>
<dbReference type="InterPro" id="IPR002110">
    <property type="entry name" value="Ankyrin_rpt"/>
</dbReference>
<dbReference type="Proteomes" id="UP000037460">
    <property type="component" value="Unassembled WGS sequence"/>
</dbReference>
<proteinExistence type="predicted"/>
<keyword evidence="1" id="KW-0677">Repeat</keyword>
<dbReference type="Pfam" id="PF12796">
    <property type="entry name" value="Ank_2"/>
    <property type="match status" value="2"/>
</dbReference>
<dbReference type="Gene3D" id="1.25.40.20">
    <property type="entry name" value="Ankyrin repeat-containing domain"/>
    <property type="match status" value="1"/>
</dbReference>
<evidence type="ECO:0000256" key="2">
    <source>
        <dbReference type="ARBA" id="ARBA00023043"/>
    </source>
</evidence>
<dbReference type="PROSITE" id="PS50297">
    <property type="entry name" value="ANK_REP_REGION"/>
    <property type="match status" value="2"/>
</dbReference>
<evidence type="ECO:0000313" key="6">
    <source>
        <dbReference type="Proteomes" id="UP000037460"/>
    </source>
</evidence>
<organism evidence="5 6">
    <name type="scientific">Chrysochromulina tobinii</name>
    <dbReference type="NCBI Taxonomy" id="1460289"/>
    <lineage>
        <taxon>Eukaryota</taxon>
        <taxon>Haptista</taxon>
        <taxon>Haptophyta</taxon>
        <taxon>Prymnesiophyceae</taxon>
        <taxon>Prymnesiales</taxon>
        <taxon>Chrysochromulinaceae</taxon>
        <taxon>Chrysochromulina</taxon>
    </lineage>
</organism>
<feature type="repeat" description="ANK" evidence="3">
    <location>
        <begin position="159"/>
        <end position="191"/>
    </location>
</feature>
<keyword evidence="4" id="KW-0175">Coiled coil</keyword>
<reference evidence="6" key="1">
    <citation type="journal article" date="2015" name="PLoS Genet.">
        <title>Genome Sequence and Transcriptome Analyses of Chrysochromulina tobin: Metabolic Tools for Enhanced Algal Fitness in the Prominent Order Prymnesiales (Haptophyceae).</title>
        <authorList>
            <person name="Hovde B.T."/>
            <person name="Deodato C.R."/>
            <person name="Hunsperger H.M."/>
            <person name="Ryken S.A."/>
            <person name="Yost W."/>
            <person name="Jha R.K."/>
            <person name="Patterson J."/>
            <person name="Monnat R.J. Jr."/>
            <person name="Barlow S.B."/>
            <person name="Starkenburg S.R."/>
            <person name="Cattolico R.A."/>
        </authorList>
    </citation>
    <scope>NUCLEOTIDE SEQUENCE</scope>
    <source>
        <strain evidence="6">CCMP291</strain>
    </source>
</reference>
<name>A0A0M0JX03_9EUKA</name>
<dbReference type="InterPro" id="IPR050776">
    <property type="entry name" value="Ank_Repeat/CDKN_Inhibitor"/>
</dbReference>
<gene>
    <name evidence="5" type="ORF">Ctob_006875</name>
</gene>